<dbReference type="InterPro" id="IPR022742">
    <property type="entry name" value="Hydrolase_4"/>
</dbReference>
<keyword evidence="3" id="KW-1185">Reference proteome</keyword>
<dbReference type="Gene3D" id="3.40.50.1820">
    <property type="entry name" value="alpha/beta hydrolase"/>
    <property type="match status" value="1"/>
</dbReference>
<comment type="caution">
    <text evidence="2">The sequence shown here is derived from an EMBL/GenBank/DDBJ whole genome shotgun (WGS) entry which is preliminary data.</text>
</comment>
<dbReference type="RefSeq" id="WP_301893918.1">
    <property type="nucleotide sequence ID" value="NZ_BAAABW010000016.1"/>
</dbReference>
<reference evidence="3" key="1">
    <citation type="journal article" date="2019" name="Int. J. Syst. Evol. Microbiol.">
        <title>The Global Catalogue of Microorganisms (GCM) 10K type strain sequencing project: providing services to taxonomists for standard genome sequencing and annotation.</title>
        <authorList>
            <consortium name="The Broad Institute Genomics Platform"/>
            <consortium name="The Broad Institute Genome Sequencing Center for Infectious Disease"/>
            <person name="Wu L."/>
            <person name="Ma J."/>
        </authorList>
    </citation>
    <scope>NUCLEOTIDE SEQUENCE [LARGE SCALE GENOMIC DNA]</scope>
    <source>
        <strain evidence="3">JCM 4565</strain>
    </source>
</reference>
<sequence>MLELKRPPQNTRKEIIHVRRDGADLALHLWRPKNLKGAIFYFHGLQSHAGWLWEVGPQYANNDIALFVLDRRGSGISDGERNDIPDVDTVLGDYAAALATVRCIIGDEVPLQLFGHCLGGSFLAALMQHQDFDVPYDSAVFCSTWLGKLHATLSPEEREALAKETGTELWDAALKSTDFTDSVKYQHYIDNDDLAVRQLTRRSRATLLGLEKLYMEPERELPPVPMGYVSGLTDPIVDLDDAHKTFIEMTEGRGGIIKFPTNQHYLYYTDVRTSLVNWSSTYTLIPGLDHHG</sequence>
<dbReference type="PANTHER" id="PTHR11614">
    <property type="entry name" value="PHOSPHOLIPASE-RELATED"/>
    <property type="match status" value="1"/>
</dbReference>
<organism evidence="2 3">
    <name type="scientific">Streptomyces blastmyceticus</name>
    <dbReference type="NCBI Taxonomy" id="68180"/>
    <lineage>
        <taxon>Bacteria</taxon>
        <taxon>Bacillati</taxon>
        <taxon>Actinomycetota</taxon>
        <taxon>Actinomycetes</taxon>
        <taxon>Kitasatosporales</taxon>
        <taxon>Streptomycetaceae</taxon>
        <taxon>Streptomyces</taxon>
    </lineage>
</organism>
<feature type="domain" description="Serine aminopeptidase S33" evidence="1">
    <location>
        <begin position="35"/>
        <end position="251"/>
    </location>
</feature>
<evidence type="ECO:0000259" key="1">
    <source>
        <dbReference type="Pfam" id="PF12146"/>
    </source>
</evidence>
<evidence type="ECO:0000313" key="2">
    <source>
        <dbReference type="EMBL" id="GAA0352659.1"/>
    </source>
</evidence>
<name>A0ABP3GS54_9ACTN</name>
<proteinExistence type="predicted"/>
<evidence type="ECO:0000313" key="3">
    <source>
        <dbReference type="Proteomes" id="UP001500063"/>
    </source>
</evidence>
<protein>
    <recommendedName>
        <fullName evidence="1">Serine aminopeptidase S33 domain-containing protein</fullName>
    </recommendedName>
</protein>
<dbReference type="SUPFAM" id="SSF53474">
    <property type="entry name" value="alpha/beta-Hydrolases"/>
    <property type="match status" value="1"/>
</dbReference>
<accession>A0ABP3GS54</accession>
<dbReference type="InterPro" id="IPR051044">
    <property type="entry name" value="MAG_DAG_Lipase"/>
</dbReference>
<dbReference type="Proteomes" id="UP001500063">
    <property type="component" value="Unassembled WGS sequence"/>
</dbReference>
<dbReference type="Pfam" id="PF12146">
    <property type="entry name" value="Hydrolase_4"/>
    <property type="match status" value="1"/>
</dbReference>
<dbReference type="InterPro" id="IPR029058">
    <property type="entry name" value="AB_hydrolase_fold"/>
</dbReference>
<dbReference type="EMBL" id="BAAABW010000016">
    <property type="protein sequence ID" value="GAA0352659.1"/>
    <property type="molecule type" value="Genomic_DNA"/>
</dbReference>
<gene>
    <name evidence="2" type="ORF">GCM10010319_32210</name>
</gene>